<dbReference type="OrthoDB" id="10432542at2759"/>
<gene>
    <name evidence="1" type="ORF">EgrG_000965900</name>
</gene>
<protein>
    <submittedName>
        <fullName evidence="1 3">S phase kinase associated protein SKR 1</fullName>
    </submittedName>
</protein>
<name>A0A068WGZ1_ECHGR</name>
<dbReference type="InterPro" id="IPR016897">
    <property type="entry name" value="SKP1"/>
</dbReference>
<dbReference type="GO" id="GO:0006511">
    <property type="term" value="P:ubiquitin-dependent protein catabolic process"/>
    <property type="evidence" value="ECO:0007669"/>
    <property type="project" value="InterPro"/>
</dbReference>
<keyword evidence="1" id="KW-0418">Kinase</keyword>
<dbReference type="GO" id="GO:0016301">
    <property type="term" value="F:kinase activity"/>
    <property type="evidence" value="ECO:0007669"/>
    <property type="project" value="UniProtKB-KW"/>
</dbReference>
<dbReference type="InterPro" id="IPR011333">
    <property type="entry name" value="SKP1/BTB/POZ_sf"/>
</dbReference>
<keyword evidence="1" id="KW-0808">Transferase</keyword>
<dbReference type="AlphaFoldDB" id="A0A068WGZ1"/>
<proteinExistence type="predicted"/>
<sequence length="151" mass="17527">MNSNMVRKVLYWCAYHRDRDESKEHRTCDVASWEREFFRISESSVFDILLTASCLVIKNLCEMCCQVIANLARRGTHPEIRRLFDVPSQVILDLPLYLHRAAWPSKPFCVANASILLKYYVFGRSQDATLVTVESEPDLKGHLSWFLLLSD</sequence>
<dbReference type="WBParaSite" id="EgrG_000965900">
    <property type="protein sequence ID" value="EgrG_000965900"/>
    <property type="gene ID" value="EgrG_000965900"/>
</dbReference>
<dbReference type="InterPro" id="IPR036296">
    <property type="entry name" value="SKP1-like_dim_sf"/>
</dbReference>
<evidence type="ECO:0000313" key="3">
    <source>
        <dbReference type="WBParaSite" id="EgrG_000965900"/>
    </source>
</evidence>
<evidence type="ECO:0000313" key="2">
    <source>
        <dbReference type="Proteomes" id="UP000492820"/>
    </source>
</evidence>
<dbReference type="Gene3D" id="3.30.710.10">
    <property type="entry name" value="Potassium Channel Kv1.1, Chain A"/>
    <property type="match status" value="1"/>
</dbReference>
<reference evidence="1 2" key="1">
    <citation type="journal article" date="2013" name="Nature">
        <title>The genomes of four tapeworm species reveal adaptations to parasitism.</title>
        <authorList>
            <person name="Tsai I.J."/>
            <person name="Zarowiecki M."/>
            <person name="Holroyd N."/>
            <person name="Garciarrubio A."/>
            <person name="Sanchez-Flores A."/>
            <person name="Brooks K.L."/>
            <person name="Tracey A."/>
            <person name="Bobes R.J."/>
            <person name="Fragoso G."/>
            <person name="Sciutto E."/>
            <person name="Aslett M."/>
            <person name="Beasley H."/>
            <person name="Bennett H.M."/>
            <person name="Cai J."/>
            <person name="Camicia F."/>
            <person name="Clark R."/>
            <person name="Cucher M."/>
            <person name="De Silva N."/>
            <person name="Day T.A."/>
            <person name="Deplazes P."/>
            <person name="Estrada K."/>
            <person name="Fernandez C."/>
            <person name="Holland P.W."/>
            <person name="Hou J."/>
            <person name="Hu S."/>
            <person name="Huckvale T."/>
            <person name="Hung S.S."/>
            <person name="Kamenetzky L."/>
            <person name="Keane J.A."/>
            <person name="Kiss F."/>
            <person name="Koziol U."/>
            <person name="Lambert O."/>
            <person name="Liu K."/>
            <person name="Luo X."/>
            <person name="Luo Y."/>
            <person name="Macchiaroli N."/>
            <person name="Nichol S."/>
            <person name="Paps J."/>
            <person name="Parkinson J."/>
            <person name="Pouchkina-Stantcheva N."/>
            <person name="Riddiford N."/>
            <person name="Rosenzvit M."/>
            <person name="Salinas G."/>
            <person name="Wasmuth J.D."/>
            <person name="Zamanian M."/>
            <person name="Zheng Y."/>
            <person name="Cai X."/>
            <person name="Soberon X."/>
            <person name="Olson P.D."/>
            <person name="Laclette J.P."/>
            <person name="Brehm K."/>
            <person name="Berriman M."/>
            <person name="Garciarrubio A."/>
            <person name="Bobes R.J."/>
            <person name="Fragoso G."/>
            <person name="Sanchez-Flores A."/>
            <person name="Estrada K."/>
            <person name="Cevallos M.A."/>
            <person name="Morett E."/>
            <person name="Gonzalez V."/>
            <person name="Portillo T."/>
            <person name="Ochoa-Leyva A."/>
            <person name="Jose M.V."/>
            <person name="Sciutto E."/>
            <person name="Landa A."/>
            <person name="Jimenez L."/>
            <person name="Valdes V."/>
            <person name="Carrero J.C."/>
            <person name="Larralde C."/>
            <person name="Morales-Montor J."/>
            <person name="Limon-Lason J."/>
            <person name="Soberon X."/>
            <person name="Laclette J.P."/>
        </authorList>
    </citation>
    <scope>NUCLEOTIDE SEQUENCE [LARGE SCALE GENOMIC DNA]</scope>
</reference>
<dbReference type="PANTHER" id="PTHR11165">
    <property type="entry name" value="SKP1"/>
    <property type="match status" value="1"/>
</dbReference>
<dbReference type="Proteomes" id="UP000492820">
    <property type="component" value="Unassembled WGS sequence"/>
</dbReference>
<organism evidence="1">
    <name type="scientific">Echinococcus granulosus</name>
    <name type="common">Hydatid tapeworm</name>
    <dbReference type="NCBI Taxonomy" id="6210"/>
    <lineage>
        <taxon>Eukaryota</taxon>
        <taxon>Metazoa</taxon>
        <taxon>Spiralia</taxon>
        <taxon>Lophotrochozoa</taxon>
        <taxon>Platyhelminthes</taxon>
        <taxon>Cestoda</taxon>
        <taxon>Eucestoda</taxon>
        <taxon>Cyclophyllidea</taxon>
        <taxon>Taeniidae</taxon>
        <taxon>Echinococcus</taxon>
        <taxon>Echinococcus granulosus group</taxon>
    </lineage>
</organism>
<accession>A0A068WGZ1</accession>
<dbReference type="SUPFAM" id="SSF81382">
    <property type="entry name" value="Skp1 dimerisation domain-like"/>
    <property type="match status" value="1"/>
</dbReference>
<dbReference type="EMBL" id="LK028577">
    <property type="protein sequence ID" value="CDS16943.1"/>
    <property type="molecule type" value="Genomic_DNA"/>
</dbReference>
<evidence type="ECO:0000313" key="1">
    <source>
        <dbReference type="EMBL" id="CDS16943.1"/>
    </source>
</evidence>
<reference evidence="1" key="2">
    <citation type="submission" date="2014-06" db="EMBL/GenBank/DDBJ databases">
        <authorList>
            <person name="Aslett M."/>
        </authorList>
    </citation>
    <scope>NUCLEOTIDE SEQUENCE</scope>
</reference>
<reference evidence="3" key="3">
    <citation type="submission" date="2020-10" db="UniProtKB">
        <authorList>
            <consortium name="WormBaseParasite"/>
        </authorList>
    </citation>
    <scope>IDENTIFICATION</scope>
</reference>